<name>V4I3D9_PSEL2</name>
<feature type="transmembrane region" description="Helical" evidence="1">
    <location>
        <begin position="290"/>
        <end position="315"/>
    </location>
</feature>
<accession>V4I3D9</accession>
<dbReference type="NCBIfam" id="TIGR00843">
    <property type="entry name" value="benE"/>
    <property type="match status" value="1"/>
</dbReference>
<feature type="transmembrane region" description="Helical" evidence="1">
    <location>
        <begin position="45"/>
        <end position="64"/>
    </location>
</feature>
<feature type="transmembrane region" description="Helical" evidence="1">
    <location>
        <begin position="122"/>
        <end position="141"/>
    </location>
</feature>
<feature type="transmembrane region" description="Helical" evidence="1">
    <location>
        <begin position="172"/>
        <end position="196"/>
    </location>
</feature>
<evidence type="ECO:0000256" key="1">
    <source>
        <dbReference type="SAM" id="Phobius"/>
    </source>
</evidence>
<dbReference type="PANTHER" id="PTHR30199:SF0">
    <property type="entry name" value="INNER MEMBRANE PROTEIN YDCO"/>
    <property type="match status" value="1"/>
</dbReference>
<feature type="transmembrane region" description="Helical" evidence="1">
    <location>
        <begin position="322"/>
        <end position="340"/>
    </location>
</feature>
<feature type="transmembrane region" description="Helical" evidence="1">
    <location>
        <begin position="208"/>
        <end position="225"/>
    </location>
</feature>
<keyword evidence="1" id="KW-0812">Transmembrane</keyword>
<dbReference type="GO" id="GO:0042925">
    <property type="term" value="F:benzoate transmembrane transporter activity"/>
    <property type="evidence" value="ECO:0007669"/>
    <property type="project" value="InterPro"/>
</dbReference>
<feature type="transmembrane region" description="Helical" evidence="1">
    <location>
        <begin position="360"/>
        <end position="380"/>
    </location>
</feature>
<feature type="transmembrane region" description="Helical" evidence="1">
    <location>
        <begin position="246"/>
        <end position="270"/>
    </location>
</feature>
<evidence type="ECO:0000313" key="2">
    <source>
        <dbReference type="EMBL" id="ESP94754.1"/>
    </source>
</evidence>
<dbReference type="PATRIC" id="fig|1353533.3.peg.1189"/>
<gene>
    <name evidence="2" type="ORF">PL2TA16_00754</name>
</gene>
<dbReference type="EMBL" id="AUSV01000013">
    <property type="protein sequence ID" value="ESP94754.1"/>
    <property type="molecule type" value="Genomic_DNA"/>
</dbReference>
<proteinExistence type="predicted"/>
<comment type="caution">
    <text evidence="2">The sequence shown here is derived from an EMBL/GenBank/DDBJ whole genome shotgun (WGS) entry which is preliminary data.</text>
</comment>
<sequence length="390" mass="42138">MYQKSSTLNHIVAGFTAVLVGYTSSIVIILQAASASGASPSQIESWLLALGIAMGATSIGYSWYYKTPILTAWSTPGAAILVSAAPNYELQYLIGAFVFTGLCIFLTGLISPLSKALQRIPAPLATAMLGAILLPFCIRAFEPVTTTPALFLLMFSAYIASQRLLPRYTMLVLLIIGLVIVFHSDNNVLSATTFSFAHPSWVTPNIDLSIILNISIPLYIVTMLSQNLPGIAMMKAYDYQSPVKPILFGTGAVNMLFAPIGGFSLNLAAISAAICMNEEIDKDKNVRYKAVLWAGVFYLCAGVLATSVVSIFLSFPTEITHMLAGFALLGTLLMCLQTAFQSKQYREPALLTFLVTLSDVSFLNLNSTLLGLFVGWIYSLTLKTNESEKV</sequence>
<feature type="transmembrane region" description="Helical" evidence="1">
    <location>
        <begin position="90"/>
        <end position="110"/>
    </location>
</feature>
<protein>
    <submittedName>
        <fullName evidence="2">Benzoate transporter</fullName>
    </submittedName>
</protein>
<dbReference type="InterPro" id="IPR004711">
    <property type="entry name" value="Benzoate_Transporter"/>
</dbReference>
<organism evidence="2 3">
    <name type="scientific">Pseudoalteromonas luteoviolacea (strain 2ta16)</name>
    <dbReference type="NCBI Taxonomy" id="1353533"/>
    <lineage>
        <taxon>Bacteria</taxon>
        <taxon>Pseudomonadati</taxon>
        <taxon>Pseudomonadota</taxon>
        <taxon>Gammaproteobacteria</taxon>
        <taxon>Alteromonadales</taxon>
        <taxon>Pseudoalteromonadaceae</taxon>
        <taxon>Pseudoalteromonas</taxon>
    </lineage>
</organism>
<dbReference type="Proteomes" id="UP000017820">
    <property type="component" value="Unassembled WGS sequence"/>
</dbReference>
<reference evidence="2 3" key="1">
    <citation type="submission" date="2013-07" db="EMBL/GenBank/DDBJ databases">
        <title>Draft genome sequence of Pseudoalteromonas luteoviolacea 2ta16.</title>
        <authorList>
            <person name="Allen E.E."/>
            <person name="Azam F."/>
            <person name="Podell S."/>
        </authorList>
    </citation>
    <scope>NUCLEOTIDE SEQUENCE [LARGE SCALE GENOMIC DNA]</scope>
    <source>
        <strain evidence="2 3">2ta16</strain>
    </source>
</reference>
<feature type="transmembrane region" description="Helical" evidence="1">
    <location>
        <begin position="12"/>
        <end position="33"/>
    </location>
</feature>
<dbReference type="GO" id="GO:0005886">
    <property type="term" value="C:plasma membrane"/>
    <property type="evidence" value="ECO:0007669"/>
    <property type="project" value="TreeGrafter"/>
</dbReference>
<dbReference type="PANTHER" id="PTHR30199">
    <property type="entry name" value="MFS FAMILY TRANSPORTER, PREDICTED SUBSTRATE BENZOATE"/>
    <property type="match status" value="1"/>
</dbReference>
<evidence type="ECO:0000313" key="3">
    <source>
        <dbReference type="Proteomes" id="UP000017820"/>
    </source>
</evidence>
<dbReference type="AlphaFoldDB" id="V4I3D9"/>
<dbReference type="Pfam" id="PF03594">
    <property type="entry name" value="BenE"/>
    <property type="match status" value="1"/>
</dbReference>
<keyword evidence="1" id="KW-1133">Transmembrane helix</keyword>
<keyword evidence="1" id="KW-0472">Membrane</keyword>